<accession>A0A6A6IBJ0</accession>
<dbReference type="EMBL" id="ML987198">
    <property type="protein sequence ID" value="KAF2246910.1"/>
    <property type="molecule type" value="Genomic_DNA"/>
</dbReference>
<evidence type="ECO:0000313" key="2">
    <source>
        <dbReference type="Proteomes" id="UP000800094"/>
    </source>
</evidence>
<dbReference type="RefSeq" id="XP_033681914.1">
    <property type="nucleotide sequence ID" value="XM_033833636.1"/>
</dbReference>
<evidence type="ECO:0000313" key="1">
    <source>
        <dbReference type="EMBL" id="KAF2246910.1"/>
    </source>
</evidence>
<dbReference type="GeneID" id="54586966"/>
<keyword evidence="2" id="KW-1185">Reference proteome</keyword>
<sequence length="536" mass="59186">MHLLTGADCWWEYSPPGGMNVQYPFTPVEAAASITGIAPLNTEHVFEIHSLGAFIERIANPNPQSGGRTDCDTVTEAFNQIFPLGAPDDFVGFTPNQLLGRAITDNNRPWEFILINSKMNAWKSKIMSKDTALYFDPTKDVPRTDPSNRKWREVWDELLFKIMEVQATMDYLNHDTTVEIFAATNQRVRRVLSFMDAMRVGSAENSIFARPMSGNPDALWVDIYDEWMGGFLTTVHNKMVNWMTDEALPNLDTVIRRAMNHEDPYEAQQAATYAQTVQDAIGPNSDPNNILRRPLGLDLAKYSAAFQFMQAQVCGEVRWKPYFISTKRDADPRPAGNGNSTSCCPKDLKCTAPGCGNTTDYTPDGTCDGFYRNCPCVKEEVPPEPVCREDLPCFLCDGMLITGALNGDCSPEHKKYGNCSCTASRNSEVLCVSVPMCKEKYCRGGMLAGAAPLSSLAMCRRGDWSGCDCKPDVGIPGWCPEDPLDCASSKCNGDGEYCTAESAKGCYCKNEDDGGGNPLCDISPFSWICLLGRRLA</sequence>
<gene>
    <name evidence="1" type="ORF">BU26DRAFT_567246</name>
</gene>
<dbReference type="AlphaFoldDB" id="A0A6A6IBJ0"/>
<name>A0A6A6IBJ0_9PLEO</name>
<protein>
    <submittedName>
        <fullName evidence="1">Uncharacterized protein</fullName>
    </submittedName>
</protein>
<reference evidence="1" key="1">
    <citation type="journal article" date="2020" name="Stud. Mycol.">
        <title>101 Dothideomycetes genomes: a test case for predicting lifestyles and emergence of pathogens.</title>
        <authorList>
            <person name="Haridas S."/>
            <person name="Albert R."/>
            <person name="Binder M."/>
            <person name="Bloem J."/>
            <person name="Labutti K."/>
            <person name="Salamov A."/>
            <person name="Andreopoulos B."/>
            <person name="Baker S."/>
            <person name="Barry K."/>
            <person name="Bills G."/>
            <person name="Bluhm B."/>
            <person name="Cannon C."/>
            <person name="Castanera R."/>
            <person name="Culley D."/>
            <person name="Daum C."/>
            <person name="Ezra D."/>
            <person name="Gonzalez J."/>
            <person name="Henrissat B."/>
            <person name="Kuo A."/>
            <person name="Liang C."/>
            <person name="Lipzen A."/>
            <person name="Lutzoni F."/>
            <person name="Magnuson J."/>
            <person name="Mondo S."/>
            <person name="Nolan M."/>
            <person name="Ohm R."/>
            <person name="Pangilinan J."/>
            <person name="Park H.-J."/>
            <person name="Ramirez L."/>
            <person name="Alfaro M."/>
            <person name="Sun H."/>
            <person name="Tritt A."/>
            <person name="Yoshinaga Y."/>
            <person name="Zwiers L.-H."/>
            <person name="Turgeon B."/>
            <person name="Goodwin S."/>
            <person name="Spatafora J."/>
            <person name="Crous P."/>
            <person name="Grigoriev I."/>
        </authorList>
    </citation>
    <scope>NUCLEOTIDE SEQUENCE</scope>
    <source>
        <strain evidence="1">CBS 122368</strain>
    </source>
</reference>
<proteinExistence type="predicted"/>
<dbReference type="Proteomes" id="UP000800094">
    <property type="component" value="Unassembled WGS sequence"/>
</dbReference>
<organism evidence="1 2">
    <name type="scientific">Trematosphaeria pertusa</name>
    <dbReference type="NCBI Taxonomy" id="390896"/>
    <lineage>
        <taxon>Eukaryota</taxon>
        <taxon>Fungi</taxon>
        <taxon>Dikarya</taxon>
        <taxon>Ascomycota</taxon>
        <taxon>Pezizomycotina</taxon>
        <taxon>Dothideomycetes</taxon>
        <taxon>Pleosporomycetidae</taxon>
        <taxon>Pleosporales</taxon>
        <taxon>Massarineae</taxon>
        <taxon>Trematosphaeriaceae</taxon>
        <taxon>Trematosphaeria</taxon>
    </lineage>
</organism>